<protein>
    <submittedName>
        <fullName evidence="2">ABC transporter substrate-binding protein</fullName>
    </submittedName>
</protein>
<gene>
    <name evidence="2" type="ORF">GCM10010987_62000</name>
</gene>
<evidence type="ECO:0000259" key="1">
    <source>
        <dbReference type="Pfam" id="PF09084"/>
    </source>
</evidence>
<dbReference type="InterPro" id="IPR015168">
    <property type="entry name" value="SsuA/THI5"/>
</dbReference>
<accession>A0AA87W907</accession>
<dbReference type="SUPFAM" id="SSF53850">
    <property type="entry name" value="Periplasmic binding protein-like II"/>
    <property type="match status" value="1"/>
</dbReference>
<dbReference type="PANTHER" id="PTHR31528">
    <property type="entry name" value="4-AMINO-5-HYDROXYMETHYL-2-METHYLPYRIMIDINE PHOSPHATE SYNTHASE THI11-RELATED"/>
    <property type="match status" value="1"/>
</dbReference>
<reference evidence="2" key="2">
    <citation type="submission" date="2022-12" db="EMBL/GenBank/DDBJ databases">
        <authorList>
            <person name="Sun Q."/>
            <person name="Zhou Y."/>
        </authorList>
    </citation>
    <scope>NUCLEOTIDE SEQUENCE</scope>
    <source>
        <strain evidence="2">CGMCC 1.15034</strain>
    </source>
</reference>
<dbReference type="Pfam" id="PF09084">
    <property type="entry name" value="NMT1"/>
    <property type="match status" value="1"/>
</dbReference>
<dbReference type="EMBL" id="BMHC01000019">
    <property type="protein sequence ID" value="GGI30952.1"/>
    <property type="molecule type" value="Genomic_DNA"/>
</dbReference>
<feature type="domain" description="SsuA/THI5-like" evidence="1">
    <location>
        <begin position="29"/>
        <end position="229"/>
    </location>
</feature>
<sequence length="327" mass="36162">MIATVLSILPAHSETLDKVTFGTNWVAEAEHGGFFQAVADGTYKKYGLDVTIVPGGPNENNRMLLIAGKIDFFMAANTLMSFDAVANNVPVVTIAAVFQKDPQVLLTQPDAKVTKLEDLKPLTLFVSKEGMTSYFQWLKSEYGFSEKNVRPYNFNPQPFIANPKSAMQGYVTSEPFAVEKAAGFKPNVILLADAGFNTYSTLIETRRELVEKKADLVQRFVDASMIGWYHYIYGDNSAGNAMIKQLNPEMTDELLAYSVAKMKEYGIVDSGDSVKNGIGAMSDDRYTSFFNKMVKAGVVKGDLDFRKSYTLRFVNKGVGVELRPAKP</sequence>
<comment type="caution">
    <text evidence="2">The sequence shown here is derived from an EMBL/GenBank/DDBJ whole genome shotgun (WGS) entry which is preliminary data.</text>
</comment>
<name>A0AA87W907_9BRAD</name>
<dbReference type="PANTHER" id="PTHR31528:SF3">
    <property type="entry name" value="THIAMINE BIOSYNTHESIS PROTEIN HI_0357-RELATED"/>
    <property type="match status" value="1"/>
</dbReference>
<dbReference type="GO" id="GO:0009228">
    <property type="term" value="P:thiamine biosynthetic process"/>
    <property type="evidence" value="ECO:0007669"/>
    <property type="project" value="InterPro"/>
</dbReference>
<reference evidence="2" key="1">
    <citation type="journal article" date="2014" name="Int. J. Syst. Evol. Microbiol.">
        <title>Complete genome sequence of Corynebacterium casei LMG S-19264T (=DSM 44701T), isolated from a smear-ripened cheese.</title>
        <authorList>
            <consortium name="US DOE Joint Genome Institute (JGI-PGF)"/>
            <person name="Walter F."/>
            <person name="Albersmeier A."/>
            <person name="Kalinowski J."/>
            <person name="Ruckert C."/>
        </authorList>
    </citation>
    <scope>NUCLEOTIDE SEQUENCE</scope>
    <source>
        <strain evidence="2">CGMCC 1.15034</strain>
    </source>
</reference>
<evidence type="ECO:0000313" key="3">
    <source>
        <dbReference type="Proteomes" id="UP000625079"/>
    </source>
</evidence>
<dbReference type="Gene3D" id="3.40.190.10">
    <property type="entry name" value="Periplasmic binding protein-like II"/>
    <property type="match status" value="2"/>
</dbReference>
<dbReference type="Proteomes" id="UP000625079">
    <property type="component" value="Unassembled WGS sequence"/>
</dbReference>
<evidence type="ECO:0000313" key="2">
    <source>
        <dbReference type="EMBL" id="GGI30952.1"/>
    </source>
</evidence>
<proteinExistence type="predicted"/>
<organism evidence="2 3">
    <name type="scientific">Bradyrhizobium guangdongense</name>
    <dbReference type="NCBI Taxonomy" id="1325090"/>
    <lineage>
        <taxon>Bacteria</taxon>
        <taxon>Pseudomonadati</taxon>
        <taxon>Pseudomonadota</taxon>
        <taxon>Alphaproteobacteria</taxon>
        <taxon>Hyphomicrobiales</taxon>
        <taxon>Nitrobacteraceae</taxon>
        <taxon>Bradyrhizobium</taxon>
    </lineage>
</organism>
<dbReference type="InterPro" id="IPR027939">
    <property type="entry name" value="NMT1/THI5"/>
</dbReference>
<dbReference type="AlphaFoldDB" id="A0AA87W907"/>